<evidence type="ECO:0008006" key="3">
    <source>
        <dbReference type="Google" id="ProtNLM"/>
    </source>
</evidence>
<protein>
    <recommendedName>
        <fullName evidence="3">Endonuclease/exonuclease/phosphatase domain-containing protein</fullName>
    </recommendedName>
</protein>
<organism evidence="1 2">
    <name type="scientific">Brassicogethes aeneus</name>
    <name type="common">Rape pollen beetle</name>
    <name type="synonym">Meligethes aeneus</name>
    <dbReference type="NCBI Taxonomy" id="1431903"/>
    <lineage>
        <taxon>Eukaryota</taxon>
        <taxon>Metazoa</taxon>
        <taxon>Ecdysozoa</taxon>
        <taxon>Arthropoda</taxon>
        <taxon>Hexapoda</taxon>
        <taxon>Insecta</taxon>
        <taxon>Pterygota</taxon>
        <taxon>Neoptera</taxon>
        <taxon>Endopterygota</taxon>
        <taxon>Coleoptera</taxon>
        <taxon>Polyphaga</taxon>
        <taxon>Cucujiformia</taxon>
        <taxon>Nitidulidae</taxon>
        <taxon>Meligethinae</taxon>
        <taxon>Brassicogethes</taxon>
    </lineage>
</organism>
<sequence>MQKALLDLTTECLFTVDEIQNACEEVYGSKHVKDIKSVGILPPYEPSSADTDEDLDLSDAEVKGLPVHLPGRILRSTTAVEFKAPDELLEFDSILEEIEKSQTSTNRTANRAKKALENTIRNLTCQILLAGDFNATYPEWGAETPDTEGG</sequence>
<evidence type="ECO:0000313" key="2">
    <source>
        <dbReference type="Proteomes" id="UP001154078"/>
    </source>
</evidence>
<accession>A0A9P0ARM1</accession>
<dbReference type="Proteomes" id="UP001154078">
    <property type="component" value="Chromosome 1"/>
</dbReference>
<keyword evidence="2" id="KW-1185">Reference proteome</keyword>
<evidence type="ECO:0000313" key="1">
    <source>
        <dbReference type="EMBL" id="CAH0546786.1"/>
    </source>
</evidence>
<reference evidence="1" key="1">
    <citation type="submission" date="2021-12" db="EMBL/GenBank/DDBJ databases">
        <authorList>
            <person name="King R."/>
        </authorList>
    </citation>
    <scope>NUCLEOTIDE SEQUENCE</scope>
</reference>
<dbReference type="AlphaFoldDB" id="A0A9P0ARM1"/>
<name>A0A9P0ARM1_BRAAE</name>
<dbReference type="EMBL" id="OV121132">
    <property type="protein sequence ID" value="CAH0546786.1"/>
    <property type="molecule type" value="Genomic_DNA"/>
</dbReference>
<gene>
    <name evidence="1" type="ORF">MELIAE_LOCUS882</name>
</gene>
<dbReference type="OrthoDB" id="7700944at2759"/>
<proteinExistence type="predicted"/>